<dbReference type="AlphaFoldDB" id="A0AAV9HM10"/>
<dbReference type="GO" id="GO:0031624">
    <property type="term" value="F:ubiquitin conjugating enzyme binding"/>
    <property type="evidence" value="ECO:0007669"/>
    <property type="project" value="TreeGrafter"/>
</dbReference>
<organism evidence="2 3">
    <name type="scientific">Cladorrhinum samala</name>
    <dbReference type="NCBI Taxonomy" id="585594"/>
    <lineage>
        <taxon>Eukaryota</taxon>
        <taxon>Fungi</taxon>
        <taxon>Dikarya</taxon>
        <taxon>Ascomycota</taxon>
        <taxon>Pezizomycotina</taxon>
        <taxon>Sordariomycetes</taxon>
        <taxon>Sordariomycetidae</taxon>
        <taxon>Sordariales</taxon>
        <taxon>Podosporaceae</taxon>
        <taxon>Cladorrhinum</taxon>
    </lineage>
</organism>
<evidence type="ECO:0000313" key="2">
    <source>
        <dbReference type="EMBL" id="KAK4461130.1"/>
    </source>
</evidence>
<evidence type="ECO:0000313" key="3">
    <source>
        <dbReference type="Proteomes" id="UP001321749"/>
    </source>
</evidence>
<protein>
    <submittedName>
        <fullName evidence="2">Ubiquitin-conjugating enzyme E2-binding protein</fullName>
    </submittedName>
</protein>
<comment type="caution">
    <text evidence="2">The sequence shown here is derived from an EMBL/GenBank/DDBJ whole genome shotgun (WGS) entry which is preliminary data.</text>
</comment>
<dbReference type="Pfam" id="PF09814">
    <property type="entry name" value="HECT_2"/>
    <property type="match status" value="1"/>
</dbReference>
<dbReference type="EMBL" id="MU864997">
    <property type="protein sequence ID" value="KAK4461130.1"/>
    <property type="molecule type" value="Genomic_DNA"/>
</dbReference>
<dbReference type="GO" id="GO:0000209">
    <property type="term" value="P:protein polyubiquitination"/>
    <property type="evidence" value="ECO:0007669"/>
    <property type="project" value="TreeGrafter"/>
</dbReference>
<reference evidence="2" key="1">
    <citation type="journal article" date="2023" name="Mol. Phylogenet. Evol.">
        <title>Genome-scale phylogeny and comparative genomics of the fungal order Sordariales.</title>
        <authorList>
            <person name="Hensen N."/>
            <person name="Bonometti L."/>
            <person name="Westerberg I."/>
            <person name="Brannstrom I.O."/>
            <person name="Guillou S."/>
            <person name="Cros-Aarteil S."/>
            <person name="Calhoun S."/>
            <person name="Haridas S."/>
            <person name="Kuo A."/>
            <person name="Mondo S."/>
            <person name="Pangilinan J."/>
            <person name="Riley R."/>
            <person name="LaButti K."/>
            <person name="Andreopoulos B."/>
            <person name="Lipzen A."/>
            <person name="Chen C."/>
            <person name="Yan M."/>
            <person name="Daum C."/>
            <person name="Ng V."/>
            <person name="Clum A."/>
            <person name="Steindorff A."/>
            <person name="Ohm R.A."/>
            <person name="Martin F."/>
            <person name="Silar P."/>
            <person name="Natvig D.O."/>
            <person name="Lalanne C."/>
            <person name="Gautier V."/>
            <person name="Ament-Velasquez S.L."/>
            <person name="Kruys A."/>
            <person name="Hutchinson M.I."/>
            <person name="Powell A.J."/>
            <person name="Barry K."/>
            <person name="Miller A.N."/>
            <person name="Grigoriev I.V."/>
            <person name="Debuchy R."/>
            <person name="Gladieux P."/>
            <person name="Hiltunen Thoren M."/>
            <person name="Johannesson H."/>
        </authorList>
    </citation>
    <scope>NUCLEOTIDE SEQUENCE</scope>
    <source>
        <strain evidence="2">PSN324</strain>
    </source>
</reference>
<feature type="compositionally biased region" description="Basic and acidic residues" evidence="1">
    <location>
        <begin position="157"/>
        <end position="176"/>
    </location>
</feature>
<reference evidence="2" key="2">
    <citation type="submission" date="2023-06" db="EMBL/GenBank/DDBJ databases">
        <authorList>
            <consortium name="Lawrence Berkeley National Laboratory"/>
            <person name="Mondo S.J."/>
            <person name="Hensen N."/>
            <person name="Bonometti L."/>
            <person name="Westerberg I."/>
            <person name="Brannstrom I.O."/>
            <person name="Guillou S."/>
            <person name="Cros-Aarteil S."/>
            <person name="Calhoun S."/>
            <person name="Haridas S."/>
            <person name="Kuo A."/>
            <person name="Pangilinan J."/>
            <person name="Riley R."/>
            <person name="Labutti K."/>
            <person name="Andreopoulos B."/>
            <person name="Lipzen A."/>
            <person name="Chen C."/>
            <person name="Yanf M."/>
            <person name="Daum C."/>
            <person name="Ng V."/>
            <person name="Clum A."/>
            <person name="Steindorff A."/>
            <person name="Ohm R."/>
            <person name="Martin F."/>
            <person name="Silar P."/>
            <person name="Natvig D."/>
            <person name="Lalanne C."/>
            <person name="Gautier V."/>
            <person name="Ament-Velasquez S.L."/>
            <person name="Kruys A."/>
            <person name="Hutchinson M.I."/>
            <person name="Powell A.J."/>
            <person name="Barry K."/>
            <person name="Miller A.N."/>
            <person name="Grigoriev I.V."/>
            <person name="Debuchy R."/>
            <person name="Gladieux P."/>
            <person name="Thoren M.H."/>
            <person name="Johannesson H."/>
        </authorList>
    </citation>
    <scope>NUCLEOTIDE SEQUENCE</scope>
    <source>
        <strain evidence="2">PSN324</strain>
    </source>
</reference>
<keyword evidence="3" id="KW-1185">Reference proteome</keyword>
<gene>
    <name evidence="2" type="ORF">QBC42DRAFT_270868</name>
</gene>
<dbReference type="GO" id="GO:0043161">
    <property type="term" value="P:proteasome-mediated ubiquitin-dependent protein catabolic process"/>
    <property type="evidence" value="ECO:0007669"/>
    <property type="project" value="TreeGrafter"/>
</dbReference>
<dbReference type="GO" id="GO:0006513">
    <property type="term" value="P:protein monoubiquitination"/>
    <property type="evidence" value="ECO:0007669"/>
    <property type="project" value="TreeGrafter"/>
</dbReference>
<dbReference type="GO" id="GO:0030332">
    <property type="term" value="F:cyclin binding"/>
    <property type="evidence" value="ECO:0007669"/>
    <property type="project" value="TreeGrafter"/>
</dbReference>
<proteinExistence type="predicted"/>
<sequence length="415" mass="44581">MASAGNSSIYAELLANIHQISLAASLSSPSDASTRVAIAVDGTTVELRHHDEVQTLSLPSRIALGGQILPINPKQTGTTSLSWRLTLHNSVRLQPRGYESIVESVWSAIDFNAGAEVSCRQCSGVVVGGGAASVWKDLPSENWAEMMEFWHCHKPADHPHHDPHDSDKDGSGKADEESLAARGYGASSIVAAQKGVGFVDLTTLMFSDSDCQNLTFSSSSYEYGVPVIKDLPLAESQAGKNRSLNVFCASCHTQLGFYVFRSGGVALNKWKISCQSISGAAPSIAECLASTIISITARSGSSKSLVVPIAEAATTPKDAGKDKQTAIHLWVLNSNIIYSSSSGTERGISAIKLFYRLITREEADRMLDKVAQDAQEISLPADAINEVIRHLDASNLLLPLTERLFKEWKVGLLTR</sequence>
<name>A0AAV9HM10_9PEZI</name>
<evidence type="ECO:0000256" key="1">
    <source>
        <dbReference type="SAM" id="MobiDB-lite"/>
    </source>
</evidence>
<feature type="region of interest" description="Disordered" evidence="1">
    <location>
        <begin position="157"/>
        <end position="177"/>
    </location>
</feature>
<dbReference type="PANTHER" id="PTHR31531:SF2">
    <property type="entry name" value="E3 UBIQUITIN-PROTEIN LIGASE E3D"/>
    <property type="match status" value="1"/>
</dbReference>
<dbReference type="Proteomes" id="UP001321749">
    <property type="component" value="Unassembled WGS sequence"/>
</dbReference>
<dbReference type="GO" id="GO:0051865">
    <property type="term" value="P:protein autoubiquitination"/>
    <property type="evidence" value="ECO:0007669"/>
    <property type="project" value="TreeGrafter"/>
</dbReference>
<dbReference type="InterPro" id="IPR019193">
    <property type="entry name" value="UBQ-conj_enz_E2-bd_prot"/>
</dbReference>
<accession>A0AAV9HM10</accession>
<dbReference type="GO" id="GO:0061630">
    <property type="term" value="F:ubiquitin protein ligase activity"/>
    <property type="evidence" value="ECO:0007669"/>
    <property type="project" value="TreeGrafter"/>
</dbReference>
<dbReference type="GO" id="GO:0005634">
    <property type="term" value="C:nucleus"/>
    <property type="evidence" value="ECO:0007669"/>
    <property type="project" value="TreeGrafter"/>
</dbReference>
<dbReference type="GO" id="GO:0000151">
    <property type="term" value="C:ubiquitin ligase complex"/>
    <property type="evidence" value="ECO:0007669"/>
    <property type="project" value="TreeGrafter"/>
</dbReference>
<dbReference type="PANTHER" id="PTHR31531">
    <property type="entry name" value="E3 UBIQUITIN-PROTEIN LIGASE E3D FAMILY MEMBER"/>
    <property type="match status" value="1"/>
</dbReference>
<dbReference type="GO" id="GO:0005829">
    <property type="term" value="C:cytosol"/>
    <property type="evidence" value="ECO:0007669"/>
    <property type="project" value="TreeGrafter"/>
</dbReference>